<dbReference type="EC" id="6.3.2.4" evidence="6 22"/>
<dbReference type="PROSITE" id="PS50975">
    <property type="entry name" value="ATP_GRASP"/>
    <property type="match status" value="1"/>
</dbReference>
<comment type="cofactor">
    <cofactor evidence="25">
        <name>Mg(2+)</name>
        <dbReference type="ChEBI" id="CHEBI:18420"/>
    </cofactor>
    <cofactor evidence="25">
        <name>Mn(2+)</name>
        <dbReference type="ChEBI" id="CHEBI:29035"/>
    </cofactor>
    <text evidence="25">Binds 2 magnesium or manganese ions per subunit.</text>
</comment>
<keyword evidence="13 22" id="KW-0133">Cell shape</keyword>
<dbReference type="RefSeq" id="WP_308448153.1">
    <property type="nucleotide sequence ID" value="NZ_JAJEQC010000001.1"/>
</dbReference>
<feature type="binding site" evidence="25">
    <location>
        <position position="317"/>
    </location>
    <ligand>
        <name>Mg(2+)</name>
        <dbReference type="ChEBI" id="CHEBI:18420"/>
        <label>1</label>
    </ligand>
</feature>
<dbReference type="Gene3D" id="3.30.470.20">
    <property type="entry name" value="ATP-grasp fold, B domain"/>
    <property type="match status" value="1"/>
</dbReference>
<dbReference type="Proteomes" id="UP001199424">
    <property type="component" value="Unassembled WGS sequence"/>
</dbReference>
<keyword evidence="9 25" id="KW-0479">Metal-binding</keyword>
<evidence type="ECO:0000256" key="22">
    <source>
        <dbReference type="HAMAP-Rule" id="MF_00047"/>
    </source>
</evidence>
<dbReference type="GO" id="GO:0009252">
    <property type="term" value="P:peptidoglycan biosynthetic process"/>
    <property type="evidence" value="ECO:0007669"/>
    <property type="project" value="UniProtKB-UniRule"/>
</dbReference>
<comment type="similarity">
    <text evidence="5 22">Belongs to the D-alanine--D-alanine ligase family.</text>
</comment>
<dbReference type="GO" id="GO:0008716">
    <property type="term" value="F:D-alanine-D-alanine ligase activity"/>
    <property type="evidence" value="ECO:0007669"/>
    <property type="project" value="UniProtKB-UniRule"/>
</dbReference>
<evidence type="ECO:0000256" key="7">
    <source>
        <dbReference type="ARBA" id="ARBA00022490"/>
    </source>
</evidence>
<evidence type="ECO:0000256" key="10">
    <source>
        <dbReference type="ARBA" id="ARBA00022741"/>
    </source>
</evidence>
<dbReference type="PIRSF" id="PIRSF039102">
    <property type="entry name" value="Ddl/VanB"/>
    <property type="match status" value="1"/>
</dbReference>
<dbReference type="GO" id="GO:0046872">
    <property type="term" value="F:metal ion binding"/>
    <property type="evidence" value="ECO:0007669"/>
    <property type="project" value="UniProtKB-KW"/>
</dbReference>
<keyword evidence="7 22" id="KW-0963">Cytoplasm</keyword>
<evidence type="ECO:0000256" key="13">
    <source>
        <dbReference type="ARBA" id="ARBA00022960"/>
    </source>
</evidence>
<dbReference type="SUPFAM" id="SSF52440">
    <property type="entry name" value="PreATP-grasp domain"/>
    <property type="match status" value="1"/>
</dbReference>
<proteinExistence type="inferred from homology"/>
<evidence type="ECO:0000256" key="5">
    <source>
        <dbReference type="ARBA" id="ARBA00010871"/>
    </source>
</evidence>
<evidence type="ECO:0000256" key="12">
    <source>
        <dbReference type="ARBA" id="ARBA00022842"/>
    </source>
</evidence>
<dbReference type="Pfam" id="PF07478">
    <property type="entry name" value="Dala_Dala_lig_C"/>
    <property type="match status" value="1"/>
</dbReference>
<keyword evidence="14 22" id="KW-0573">Peptidoglycan synthesis</keyword>
<dbReference type="InterPro" id="IPR011761">
    <property type="entry name" value="ATP-grasp"/>
</dbReference>
<dbReference type="FunFam" id="3.30.470.20:FF:000008">
    <property type="entry name" value="D-alanine--D-alanine ligase"/>
    <property type="match status" value="1"/>
</dbReference>
<evidence type="ECO:0000256" key="17">
    <source>
        <dbReference type="ARBA" id="ARBA00047614"/>
    </source>
</evidence>
<dbReference type="HAMAP" id="MF_00047">
    <property type="entry name" value="Dala_Dala_lig"/>
    <property type="match status" value="1"/>
</dbReference>
<dbReference type="Pfam" id="PF01820">
    <property type="entry name" value="Dala_Dala_lig_N"/>
    <property type="match status" value="1"/>
</dbReference>
<feature type="binding site" evidence="25">
    <location>
        <position position="319"/>
    </location>
    <ligand>
        <name>Mg(2+)</name>
        <dbReference type="ChEBI" id="CHEBI:18420"/>
        <label>2</label>
    </ligand>
</feature>
<gene>
    <name evidence="22" type="primary">ddl</name>
    <name evidence="28" type="ORF">LKD31_00540</name>
</gene>
<evidence type="ECO:0000256" key="1">
    <source>
        <dbReference type="ARBA" id="ARBA00001936"/>
    </source>
</evidence>
<comment type="function">
    <text evidence="2 22">Cell wall formation.</text>
</comment>
<dbReference type="FunFam" id="3.30.1490.20:FF:000007">
    <property type="entry name" value="D-alanine--D-alanine ligase"/>
    <property type="match status" value="1"/>
</dbReference>
<evidence type="ECO:0000256" key="19">
    <source>
        <dbReference type="ARBA" id="ARBA00068427"/>
    </source>
</evidence>
<dbReference type="Gene3D" id="3.40.50.20">
    <property type="match status" value="1"/>
</dbReference>
<dbReference type="EMBL" id="JAJEQC010000001">
    <property type="protein sequence ID" value="MCC2135507.1"/>
    <property type="molecule type" value="Genomic_DNA"/>
</dbReference>
<feature type="domain" description="ATP-grasp" evidence="27">
    <location>
        <begin position="143"/>
        <end position="350"/>
    </location>
</feature>
<feature type="active site" evidence="23">
    <location>
        <position position="192"/>
    </location>
</feature>
<dbReference type="NCBIfam" id="NF002378">
    <property type="entry name" value="PRK01372.1"/>
    <property type="match status" value="1"/>
</dbReference>
<dbReference type="NCBIfam" id="NF002528">
    <property type="entry name" value="PRK01966.1-4"/>
    <property type="match status" value="1"/>
</dbReference>
<evidence type="ECO:0000313" key="28">
    <source>
        <dbReference type="EMBL" id="MCC2135507.1"/>
    </source>
</evidence>
<comment type="caution">
    <text evidence="28">The sequence shown here is derived from an EMBL/GenBank/DDBJ whole genome shotgun (WGS) entry which is preliminary data.</text>
</comment>
<feature type="active site" evidence="23">
    <location>
        <position position="328"/>
    </location>
</feature>
<dbReference type="InterPro" id="IPR016185">
    <property type="entry name" value="PreATP-grasp_dom_sf"/>
</dbReference>
<organism evidence="28 29">
    <name type="scientific">Hominenteromicrobium mulieris</name>
    <dbReference type="NCBI Taxonomy" id="2885357"/>
    <lineage>
        <taxon>Bacteria</taxon>
        <taxon>Bacillati</taxon>
        <taxon>Bacillota</taxon>
        <taxon>Clostridia</taxon>
        <taxon>Eubacteriales</taxon>
        <taxon>Oscillospiraceae</taxon>
        <taxon>Hominenteromicrobium</taxon>
    </lineage>
</organism>
<reference evidence="28" key="1">
    <citation type="submission" date="2021-10" db="EMBL/GenBank/DDBJ databases">
        <title>Anaerobic single-cell dispensing facilitates the cultivation of human gut bacteria.</title>
        <authorList>
            <person name="Afrizal A."/>
        </authorList>
    </citation>
    <scope>NUCLEOTIDE SEQUENCE</scope>
    <source>
        <strain evidence="28">CLA-AA-H250</strain>
    </source>
</reference>
<evidence type="ECO:0000256" key="26">
    <source>
        <dbReference type="PROSITE-ProRule" id="PRU00409"/>
    </source>
</evidence>
<evidence type="ECO:0000256" key="15">
    <source>
        <dbReference type="ARBA" id="ARBA00023211"/>
    </source>
</evidence>
<comment type="catalytic activity">
    <reaction evidence="17 22">
        <text>2 D-alanine + ATP = D-alanyl-D-alanine + ADP + phosphate + H(+)</text>
        <dbReference type="Rhea" id="RHEA:11224"/>
        <dbReference type="ChEBI" id="CHEBI:15378"/>
        <dbReference type="ChEBI" id="CHEBI:30616"/>
        <dbReference type="ChEBI" id="CHEBI:43474"/>
        <dbReference type="ChEBI" id="CHEBI:57416"/>
        <dbReference type="ChEBI" id="CHEBI:57822"/>
        <dbReference type="ChEBI" id="CHEBI:456216"/>
        <dbReference type="EC" id="6.3.2.4"/>
    </reaction>
</comment>
<evidence type="ECO:0000256" key="23">
    <source>
        <dbReference type="PIRSR" id="PIRSR039102-1"/>
    </source>
</evidence>
<dbReference type="PANTHER" id="PTHR23132">
    <property type="entry name" value="D-ALANINE--D-ALANINE LIGASE"/>
    <property type="match status" value="1"/>
</dbReference>
<feature type="binding site" evidence="24">
    <location>
        <begin position="316"/>
        <end position="317"/>
    </location>
    <ligand>
        <name>ATP</name>
        <dbReference type="ChEBI" id="CHEBI:30616"/>
    </ligand>
</feature>
<keyword evidence="8 22" id="KW-0436">Ligase</keyword>
<feature type="binding site" evidence="24">
    <location>
        <begin position="184"/>
        <end position="186"/>
    </location>
    <ligand>
        <name>ATP</name>
        <dbReference type="ChEBI" id="CHEBI:30616"/>
    </ligand>
</feature>
<evidence type="ECO:0000256" key="24">
    <source>
        <dbReference type="PIRSR" id="PIRSR039102-2"/>
    </source>
</evidence>
<keyword evidence="15 25" id="KW-0464">Manganese</keyword>
<dbReference type="PROSITE" id="PS00843">
    <property type="entry name" value="DALA_DALA_LIGASE_1"/>
    <property type="match status" value="1"/>
</dbReference>
<dbReference type="AlphaFoldDB" id="A0AAE3AHA9"/>
<evidence type="ECO:0000256" key="8">
    <source>
        <dbReference type="ARBA" id="ARBA00022598"/>
    </source>
</evidence>
<keyword evidence="16 22" id="KW-0961">Cell wall biogenesis/degradation</keyword>
<keyword evidence="12 25" id="KW-0460">Magnesium</keyword>
<dbReference type="PANTHER" id="PTHR23132:SF25">
    <property type="entry name" value="D-ALANINE--D-ALANINE LIGASE A"/>
    <property type="match status" value="1"/>
</dbReference>
<comment type="subcellular location">
    <subcellularLocation>
        <location evidence="3 22">Cytoplasm</location>
    </subcellularLocation>
</comment>
<evidence type="ECO:0000313" key="29">
    <source>
        <dbReference type="Proteomes" id="UP001199424"/>
    </source>
</evidence>
<evidence type="ECO:0000256" key="4">
    <source>
        <dbReference type="ARBA" id="ARBA00004752"/>
    </source>
</evidence>
<evidence type="ECO:0000256" key="21">
    <source>
        <dbReference type="ARBA" id="ARBA00077154"/>
    </source>
</evidence>
<dbReference type="GO" id="GO:0005524">
    <property type="term" value="F:ATP binding"/>
    <property type="evidence" value="ECO:0007669"/>
    <property type="project" value="UniProtKB-UniRule"/>
</dbReference>
<feature type="active site" evidence="23">
    <location>
        <position position="15"/>
    </location>
</feature>
<accession>A0AAE3AHA9</accession>
<protein>
    <recommendedName>
        <fullName evidence="19 22">D-alanine--D-alanine ligase</fullName>
        <ecNumber evidence="6 22">6.3.2.4</ecNumber>
    </recommendedName>
    <alternativeName>
        <fullName evidence="21 22">D-Ala-D-Ala ligase</fullName>
    </alternativeName>
    <alternativeName>
        <fullName evidence="20 22">D-alanylalanine synthetase</fullName>
    </alternativeName>
</protein>
<evidence type="ECO:0000259" key="27">
    <source>
        <dbReference type="PROSITE" id="PS50975"/>
    </source>
</evidence>
<dbReference type="NCBIfam" id="TIGR01205">
    <property type="entry name" value="D_ala_D_alaTIGR"/>
    <property type="match status" value="1"/>
</dbReference>
<dbReference type="Gene3D" id="3.30.1490.20">
    <property type="entry name" value="ATP-grasp fold, A domain"/>
    <property type="match status" value="1"/>
</dbReference>
<evidence type="ECO:0000256" key="14">
    <source>
        <dbReference type="ARBA" id="ARBA00022984"/>
    </source>
</evidence>
<dbReference type="InterPro" id="IPR011127">
    <property type="entry name" value="Dala_Dala_lig_N"/>
</dbReference>
<dbReference type="InterPro" id="IPR005905">
    <property type="entry name" value="D_ala_D_ala"/>
</dbReference>
<evidence type="ECO:0000256" key="2">
    <source>
        <dbReference type="ARBA" id="ARBA00003921"/>
    </source>
</evidence>
<evidence type="ECO:0000256" key="9">
    <source>
        <dbReference type="ARBA" id="ARBA00022723"/>
    </source>
</evidence>
<comment type="pathway">
    <text evidence="18">Glycan biosynthesis.</text>
</comment>
<dbReference type="SUPFAM" id="SSF56059">
    <property type="entry name" value="Glutathione synthetase ATP-binding domain-like"/>
    <property type="match status" value="1"/>
</dbReference>
<evidence type="ECO:0000256" key="16">
    <source>
        <dbReference type="ARBA" id="ARBA00023316"/>
    </source>
</evidence>
<evidence type="ECO:0000256" key="11">
    <source>
        <dbReference type="ARBA" id="ARBA00022840"/>
    </source>
</evidence>
<evidence type="ECO:0000256" key="3">
    <source>
        <dbReference type="ARBA" id="ARBA00004496"/>
    </source>
</evidence>
<dbReference type="InterPro" id="IPR013815">
    <property type="entry name" value="ATP_grasp_subdomain_1"/>
</dbReference>
<feature type="binding site" evidence="25">
    <location>
        <position position="303"/>
    </location>
    <ligand>
        <name>Mg(2+)</name>
        <dbReference type="ChEBI" id="CHEBI:18420"/>
        <label>1</label>
    </ligand>
</feature>
<feature type="binding site" evidence="24">
    <location>
        <position position="139"/>
    </location>
    <ligand>
        <name>ATP</name>
        <dbReference type="ChEBI" id="CHEBI:30616"/>
    </ligand>
</feature>
<feature type="binding site" evidence="24">
    <location>
        <begin position="222"/>
        <end position="229"/>
    </location>
    <ligand>
        <name>ATP</name>
        <dbReference type="ChEBI" id="CHEBI:30616"/>
    </ligand>
</feature>
<evidence type="ECO:0000256" key="20">
    <source>
        <dbReference type="ARBA" id="ARBA00076288"/>
    </source>
</evidence>
<feature type="binding site" evidence="24">
    <location>
        <begin position="192"/>
        <end position="193"/>
    </location>
    <ligand>
        <name>ATP</name>
        <dbReference type="ChEBI" id="CHEBI:30616"/>
    </ligand>
</feature>
<dbReference type="GO" id="GO:0005829">
    <property type="term" value="C:cytosol"/>
    <property type="evidence" value="ECO:0007669"/>
    <property type="project" value="TreeGrafter"/>
</dbReference>
<dbReference type="GO" id="GO:0008360">
    <property type="term" value="P:regulation of cell shape"/>
    <property type="evidence" value="ECO:0007669"/>
    <property type="project" value="UniProtKB-KW"/>
</dbReference>
<keyword evidence="10 24" id="KW-0547">Nucleotide-binding</keyword>
<feature type="binding site" evidence="25">
    <location>
        <position position="317"/>
    </location>
    <ligand>
        <name>Mg(2+)</name>
        <dbReference type="ChEBI" id="CHEBI:18420"/>
        <label>2</label>
    </ligand>
</feature>
<evidence type="ECO:0000256" key="25">
    <source>
        <dbReference type="PIRSR" id="PIRSR039102-3"/>
    </source>
</evidence>
<dbReference type="PROSITE" id="PS00844">
    <property type="entry name" value="DALA_DALA_LIGASE_2"/>
    <property type="match status" value="1"/>
</dbReference>
<dbReference type="InterPro" id="IPR000291">
    <property type="entry name" value="D-Ala_lig_Van_CS"/>
</dbReference>
<name>A0AAE3AHA9_9FIRM</name>
<keyword evidence="29" id="KW-1185">Reference proteome</keyword>
<sequence length="357" mass="38888">MKKTVCVIFGGASSEYEVSLMSSASIIRNLDTEKFDILTLGITKDGRWLLYSGAVENIENNTWMNSETARPAFISPDKATNGLVVLNADGSYTVLKVDVLFPVLHGKNGEDGTIQGLFKLSGIPYVGCGTLASAVCMDKAVTHTLLSAANIEQAHYLWFYADRYFADGEKIRNKIAARLNFPVFVKPANAGSSVGVSKVTAPEKLDAAIRLAAENDTKVVVEEGIVGQEVECAVLGNRGKSVASPVGEIGAGAEFYDYDDKYKNGVAQLFIPARLPEDVAEEVRKTAVRAYNLLGCDGLSRVDFFVTEKEHRVILNEINTLPGFTSISMYPKLWENAGTPYSELLEKLIDCAFTRED</sequence>
<comment type="cofactor">
    <cofactor evidence="1">
        <name>Mn(2+)</name>
        <dbReference type="ChEBI" id="CHEBI:29035"/>
    </cofactor>
</comment>
<comment type="pathway">
    <text evidence="4 22">Cell wall biogenesis; peptidoglycan biosynthesis.</text>
</comment>
<evidence type="ECO:0000256" key="6">
    <source>
        <dbReference type="ARBA" id="ARBA00012216"/>
    </source>
</evidence>
<dbReference type="InterPro" id="IPR011095">
    <property type="entry name" value="Dala_Dala_lig_C"/>
</dbReference>
<dbReference type="GO" id="GO:0071555">
    <property type="term" value="P:cell wall organization"/>
    <property type="evidence" value="ECO:0007669"/>
    <property type="project" value="UniProtKB-KW"/>
</dbReference>
<keyword evidence="11 26" id="KW-0067">ATP-binding</keyword>
<evidence type="ECO:0000256" key="18">
    <source>
        <dbReference type="ARBA" id="ARBA00060592"/>
    </source>
</evidence>